<evidence type="ECO:0000256" key="1">
    <source>
        <dbReference type="ARBA" id="ARBA00022679"/>
    </source>
</evidence>
<evidence type="ECO:0000313" key="5">
    <source>
        <dbReference type="EMBL" id="RGN33229.1"/>
    </source>
</evidence>
<feature type="domain" description="Beta-ketoacyl-[acyl-carrier-protein] synthase III C-terminal" evidence="3">
    <location>
        <begin position="244"/>
        <end position="332"/>
    </location>
</feature>
<evidence type="ECO:0000256" key="2">
    <source>
        <dbReference type="ARBA" id="ARBA00023315"/>
    </source>
</evidence>
<dbReference type="GO" id="GO:0004315">
    <property type="term" value="F:3-oxoacyl-[acyl-carrier-protein] synthase activity"/>
    <property type="evidence" value="ECO:0007669"/>
    <property type="project" value="InterPro"/>
</dbReference>
<dbReference type="RefSeq" id="WP_117724850.1">
    <property type="nucleotide sequence ID" value="NZ_QSUL01000011.1"/>
</dbReference>
<dbReference type="Proteomes" id="UP000260983">
    <property type="component" value="Unassembled WGS sequence"/>
</dbReference>
<dbReference type="AlphaFoldDB" id="A0A3E5B6T5"/>
<dbReference type="SUPFAM" id="SSF53901">
    <property type="entry name" value="Thiolase-like"/>
    <property type="match status" value="1"/>
</dbReference>
<reference evidence="5 6" key="1">
    <citation type="submission" date="2018-08" db="EMBL/GenBank/DDBJ databases">
        <title>A genome reference for cultivated species of the human gut microbiota.</title>
        <authorList>
            <person name="Zou Y."/>
            <person name="Xue W."/>
            <person name="Luo G."/>
        </authorList>
    </citation>
    <scope>NUCLEOTIDE SEQUENCE [LARGE SCALE GENOMIC DNA]</scope>
    <source>
        <strain evidence="5 6">OM05-15BH</strain>
    </source>
</reference>
<dbReference type="Gene3D" id="3.40.47.10">
    <property type="match status" value="1"/>
</dbReference>
<evidence type="ECO:0000313" key="6">
    <source>
        <dbReference type="Proteomes" id="UP000260983"/>
    </source>
</evidence>
<evidence type="ECO:0000259" key="3">
    <source>
        <dbReference type="Pfam" id="PF08541"/>
    </source>
</evidence>
<name>A0A3E5B6T5_9BACE</name>
<dbReference type="PANTHER" id="PTHR34069:SF2">
    <property type="entry name" value="BETA-KETOACYL-[ACYL-CARRIER-PROTEIN] SYNTHASE III"/>
    <property type="match status" value="1"/>
</dbReference>
<gene>
    <name evidence="5" type="ORF">DXB65_15960</name>
</gene>
<keyword evidence="1" id="KW-0808">Transferase</keyword>
<dbReference type="GO" id="GO:0044550">
    <property type="term" value="P:secondary metabolite biosynthetic process"/>
    <property type="evidence" value="ECO:0007669"/>
    <property type="project" value="TreeGrafter"/>
</dbReference>
<keyword evidence="2" id="KW-0012">Acyltransferase</keyword>
<dbReference type="PANTHER" id="PTHR34069">
    <property type="entry name" value="3-OXOACYL-[ACYL-CARRIER-PROTEIN] SYNTHASE 3"/>
    <property type="match status" value="1"/>
</dbReference>
<comment type="caution">
    <text evidence="5">The sequence shown here is derived from an EMBL/GenBank/DDBJ whole genome shotgun (WGS) entry which is preliminary data.</text>
</comment>
<protein>
    <submittedName>
        <fullName evidence="5">Ketoacyl-ACP synthase III</fullName>
    </submittedName>
</protein>
<dbReference type="CDD" id="cd00830">
    <property type="entry name" value="KAS_III"/>
    <property type="match status" value="1"/>
</dbReference>
<dbReference type="InterPro" id="IPR016039">
    <property type="entry name" value="Thiolase-like"/>
</dbReference>
<sequence>MKAYIQSISYYLPEKLISNESLVKNFPEWNAEKVASKTGINYRHVAACEETATDMAIKAAEKLFDENIGIRDKIDFILFCTQSPDYKLPTSACIIQDRLKMSSNIGALDYNLGCSGYIYGLSLAKGLIFSGIAKNILLLTSETYNKYIHSSDKGNRSLFGDGAAATLISLTGIAEIGDFVLGTDGSGADNLIIKTGGARCPQQMNDLGYDEGGYVQSSDYLYMNGSEIFNFTLRAVPPLIDAVLARNHVDKENIALFVFHQANKFMLNTIRKVCTLPEDKFYIDLECVGNTVSSTLPIALKDCLKKKLIIPQDKVVVAGFGVGYSWGGTVLDFNF</sequence>
<feature type="domain" description="Beta-ketoacyl-[acyl-carrier-protein] synthase III N-terminal" evidence="4">
    <location>
        <begin position="108"/>
        <end position="185"/>
    </location>
</feature>
<dbReference type="GO" id="GO:0006633">
    <property type="term" value="P:fatty acid biosynthetic process"/>
    <property type="evidence" value="ECO:0007669"/>
    <property type="project" value="InterPro"/>
</dbReference>
<dbReference type="InterPro" id="IPR013751">
    <property type="entry name" value="ACP_syn_III_N"/>
</dbReference>
<dbReference type="Pfam" id="PF08541">
    <property type="entry name" value="ACP_syn_III_C"/>
    <property type="match status" value="1"/>
</dbReference>
<proteinExistence type="predicted"/>
<dbReference type="InterPro" id="IPR013747">
    <property type="entry name" value="ACP_syn_III_C"/>
</dbReference>
<dbReference type="NCBIfam" id="NF006829">
    <property type="entry name" value="PRK09352.1"/>
    <property type="match status" value="1"/>
</dbReference>
<dbReference type="EMBL" id="QSUL01000011">
    <property type="protein sequence ID" value="RGN33229.1"/>
    <property type="molecule type" value="Genomic_DNA"/>
</dbReference>
<evidence type="ECO:0000259" key="4">
    <source>
        <dbReference type="Pfam" id="PF08545"/>
    </source>
</evidence>
<accession>A0A3E5B6T5</accession>
<dbReference type="Pfam" id="PF08545">
    <property type="entry name" value="ACP_syn_III"/>
    <property type="match status" value="1"/>
</dbReference>
<organism evidence="5 6">
    <name type="scientific">Bacteroides oleiciplenus</name>
    <dbReference type="NCBI Taxonomy" id="626931"/>
    <lineage>
        <taxon>Bacteria</taxon>
        <taxon>Pseudomonadati</taxon>
        <taxon>Bacteroidota</taxon>
        <taxon>Bacteroidia</taxon>
        <taxon>Bacteroidales</taxon>
        <taxon>Bacteroidaceae</taxon>
        <taxon>Bacteroides</taxon>
    </lineage>
</organism>